<dbReference type="InterPro" id="IPR043128">
    <property type="entry name" value="Rev_trsase/Diguanyl_cyclase"/>
</dbReference>
<organism evidence="3 4">
    <name type="scientific">Pseudomonas aeruginosa</name>
    <dbReference type="NCBI Taxonomy" id="287"/>
    <lineage>
        <taxon>Bacteria</taxon>
        <taxon>Pseudomonadati</taxon>
        <taxon>Pseudomonadota</taxon>
        <taxon>Gammaproteobacteria</taxon>
        <taxon>Pseudomonadales</taxon>
        <taxon>Pseudomonadaceae</taxon>
        <taxon>Pseudomonas</taxon>
    </lineage>
</organism>
<dbReference type="PANTHER" id="PTHR11076:SF34">
    <property type="entry name" value="PROTEIN UMUC"/>
    <property type="match status" value="1"/>
</dbReference>
<protein>
    <submittedName>
        <fullName evidence="3">RulB protein</fullName>
    </submittedName>
</protein>
<name>A0A6B1YGY6_PSEAI</name>
<accession>A0A6B1YGY6</accession>
<dbReference type="Gene3D" id="3.40.1170.60">
    <property type="match status" value="1"/>
</dbReference>
<dbReference type="PANTHER" id="PTHR11076">
    <property type="entry name" value="DNA REPAIR POLYMERASE UMUC / TRANSFERASE FAMILY MEMBER"/>
    <property type="match status" value="1"/>
</dbReference>
<feature type="domain" description="UmuC" evidence="2">
    <location>
        <begin position="16"/>
        <end position="116"/>
    </location>
</feature>
<evidence type="ECO:0000259" key="2">
    <source>
        <dbReference type="PROSITE" id="PS50173"/>
    </source>
</evidence>
<dbReference type="GO" id="GO:0006281">
    <property type="term" value="P:DNA repair"/>
    <property type="evidence" value="ECO:0007669"/>
    <property type="project" value="InterPro"/>
</dbReference>
<dbReference type="InterPro" id="IPR043502">
    <property type="entry name" value="DNA/RNA_pol_sf"/>
</dbReference>
<dbReference type="Proteomes" id="UP000644192">
    <property type="component" value="Unassembled WGS sequence"/>
</dbReference>
<dbReference type="GO" id="GO:0005829">
    <property type="term" value="C:cytosol"/>
    <property type="evidence" value="ECO:0007669"/>
    <property type="project" value="TreeGrafter"/>
</dbReference>
<evidence type="ECO:0000256" key="1">
    <source>
        <dbReference type="ARBA" id="ARBA00010945"/>
    </source>
</evidence>
<dbReference type="AlphaFoldDB" id="A0A6B1YGY6"/>
<dbReference type="Gene3D" id="3.30.70.270">
    <property type="match status" value="1"/>
</dbReference>
<dbReference type="GO" id="GO:0003887">
    <property type="term" value="F:DNA-directed DNA polymerase activity"/>
    <property type="evidence" value="ECO:0007669"/>
    <property type="project" value="TreeGrafter"/>
</dbReference>
<comment type="caution">
    <text evidence="3">The sequence shown here is derived from an EMBL/GenBank/DDBJ whole genome shotgun (WGS) entry which is preliminary data.</text>
</comment>
<dbReference type="GO" id="GO:0042276">
    <property type="term" value="P:error-prone translesion synthesis"/>
    <property type="evidence" value="ECO:0007669"/>
    <property type="project" value="TreeGrafter"/>
</dbReference>
<dbReference type="InterPro" id="IPR001126">
    <property type="entry name" value="UmuC"/>
</dbReference>
<proteinExistence type="inferred from homology"/>
<comment type="similarity">
    <text evidence="1">Belongs to the DNA polymerase type-Y family.</text>
</comment>
<dbReference type="Pfam" id="PF00817">
    <property type="entry name" value="IMS"/>
    <property type="match status" value="1"/>
</dbReference>
<reference evidence="3" key="1">
    <citation type="submission" date="2020-01" db="EMBL/GenBank/DDBJ databases">
        <title>Bacteria Cultured from War Wounds Associated with the Conflict in Eastern Ukraine.</title>
        <authorList>
            <person name="Snesrud E."/>
            <person name="Galac M.R."/>
            <person name="Mc Gann P."/>
            <person name="Valentine K."/>
            <person name="Viacheslav K."/>
        </authorList>
    </citation>
    <scope>NUCLEOTIDE SEQUENCE</scope>
    <source>
        <strain evidence="3">VNMU148</strain>
    </source>
</reference>
<sequence>MGSDQHAAQEHAVSVFALVDCNSFYCSCERIFRPDLAQKAVVVLSNNDACIIARSREAKALGLKMGDPYFKVKRFLDQRGVTAFSSNYALYADVSNRVMRTISTLVASIEVYSVDKNKLHTVDAQS</sequence>
<dbReference type="PROSITE" id="PS50173">
    <property type="entry name" value="UMUC"/>
    <property type="match status" value="1"/>
</dbReference>
<gene>
    <name evidence="3" type="ORF">GUL26_32935</name>
</gene>
<dbReference type="InterPro" id="IPR050116">
    <property type="entry name" value="DNA_polymerase-Y"/>
</dbReference>
<evidence type="ECO:0000313" key="3">
    <source>
        <dbReference type="EMBL" id="MZZ17078.1"/>
    </source>
</evidence>
<evidence type="ECO:0000313" key="4">
    <source>
        <dbReference type="Proteomes" id="UP000644192"/>
    </source>
</evidence>
<dbReference type="SUPFAM" id="SSF56672">
    <property type="entry name" value="DNA/RNA polymerases"/>
    <property type="match status" value="1"/>
</dbReference>
<dbReference type="GO" id="GO:0009432">
    <property type="term" value="P:SOS response"/>
    <property type="evidence" value="ECO:0007669"/>
    <property type="project" value="TreeGrafter"/>
</dbReference>
<dbReference type="EMBL" id="WXZT01000040">
    <property type="protein sequence ID" value="MZZ17078.1"/>
    <property type="molecule type" value="Genomic_DNA"/>
</dbReference>